<dbReference type="GO" id="GO:0003700">
    <property type="term" value="F:DNA-binding transcription factor activity"/>
    <property type="evidence" value="ECO:0007669"/>
    <property type="project" value="InterPro"/>
</dbReference>
<comment type="caution">
    <text evidence="8">The sequence shown here is derived from an EMBL/GenBank/DDBJ whole genome shotgun (WGS) entry which is preliminary data.</text>
</comment>
<dbReference type="SMART" id="SM00353">
    <property type="entry name" value="HLH"/>
    <property type="match status" value="1"/>
</dbReference>
<keyword evidence="5" id="KW-0539">Nucleus</keyword>
<dbReference type="Pfam" id="PF23177">
    <property type="entry name" value="bHLH_IRO3"/>
    <property type="match status" value="1"/>
</dbReference>
<keyword evidence="4" id="KW-0804">Transcription</keyword>
<evidence type="ECO:0000313" key="8">
    <source>
        <dbReference type="EMBL" id="KAG0477736.1"/>
    </source>
</evidence>
<evidence type="ECO:0000256" key="6">
    <source>
        <dbReference type="SAM" id="Coils"/>
    </source>
</evidence>
<evidence type="ECO:0000256" key="4">
    <source>
        <dbReference type="ARBA" id="ARBA00023163"/>
    </source>
</evidence>
<feature type="coiled-coil region" evidence="6">
    <location>
        <begin position="107"/>
        <end position="162"/>
    </location>
</feature>
<dbReference type="OrthoDB" id="515493at2759"/>
<evidence type="ECO:0000256" key="5">
    <source>
        <dbReference type="ARBA" id="ARBA00023242"/>
    </source>
</evidence>
<keyword evidence="2" id="KW-0805">Transcription regulation</keyword>
<evidence type="ECO:0000256" key="2">
    <source>
        <dbReference type="ARBA" id="ARBA00023015"/>
    </source>
</evidence>
<sequence length="234" mass="25718">MDPNPIPDCWIDYSGDGSDGELCGALGNFCGVATPVVGSGFQEIYGTGCQLDQTSCNKRTREESCSVPKSKACREKLRRDRLNDRFLELNSVLDPGRPPKSDKASILSDAARVLAQLRSEAEQLKEANKKLRNAIKELKAEKVELRDEKLRLKSDKEKLEQQMKGMSIPSARFIPPPIAFHPAANPAVLGAHNQAAAKKVAAPFSAFPVAAMWQWLPPAFLDTSQDPKLWPPHA</sequence>
<evidence type="ECO:0000256" key="1">
    <source>
        <dbReference type="ARBA" id="ARBA00005510"/>
    </source>
</evidence>
<dbReference type="PROSITE" id="PS50888">
    <property type="entry name" value="BHLH"/>
    <property type="match status" value="1"/>
</dbReference>
<dbReference type="CDD" id="cd11446">
    <property type="entry name" value="bHLH_AtILR3_like"/>
    <property type="match status" value="1"/>
</dbReference>
<keyword evidence="6" id="KW-0175">Coiled coil</keyword>
<dbReference type="GO" id="GO:0046983">
    <property type="term" value="F:protein dimerization activity"/>
    <property type="evidence" value="ECO:0007669"/>
    <property type="project" value="InterPro"/>
</dbReference>
<dbReference type="InterPro" id="IPR057075">
    <property type="entry name" value="bHLH_IRO3"/>
</dbReference>
<dbReference type="InterPro" id="IPR011598">
    <property type="entry name" value="bHLH_dom"/>
</dbReference>
<proteinExistence type="inferred from homology"/>
<gene>
    <name evidence="8" type="ORF">HPP92_012455</name>
</gene>
<name>A0A835QV72_VANPL</name>
<organism evidence="8 9">
    <name type="scientific">Vanilla planifolia</name>
    <name type="common">Vanilla</name>
    <dbReference type="NCBI Taxonomy" id="51239"/>
    <lineage>
        <taxon>Eukaryota</taxon>
        <taxon>Viridiplantae</taxon>
        <taxon>Streptophyta</taxon>
        <taxon>Embryophyta</taxon>
        <taxon>Tracheophyta</taxon>
        <taxon>Spermatophyta</taxon>
        <taxon>Magnoliopsida</taxon>
        <taxon>Liliopsida</taxon>
        <taxon>Asparagales</taxon>
        <taxon>Orchidaceae</taxon>
        <taxon>Vanilloideae</taxon>
        <taxon>Vanilleae</taxon>
        <taxon>Vanilla</taxon>
    </lineage>
</organism>
<dbReference type="InterPro" id="IPR044818">
    <property type="entry name" value="ILR3-like"/>
</dbReference>
<comment type="similarity">
    <text evidence="1">Belongs to the bHLH protein family.</text>
</comment>
<dbReference type="PANTHER" id="PTHR46133:SF15">
    <property type="entry name" value="BHLH TRANSCRIPTION FACTOR"/>
    <property type="match status" value="1"/>
</dbReference>
<dbReference type="GO" id="GO:0003677">
    <property type="term" value="F:DNA binding"/>
    <property type="evidence" value="ECO:0007669"/>
    <property type="project" value="UniProtKB-KW"/>
</dbReference>
<dbReference type="PANTHER" id="PTHR46133">
    <property type="entry name" value="BHLH TRANSCRIPTION FACTOR"/>
    <property type="match status" value="1"/>
</dbReference>
<keyword evidence="3" id="KW-0238">DNA-binding</keyword>
<dbReference type="AlphaFoldDB" id="A0A835QV72"/>
<reference evidence="8 9" key="1">
    <citation type="journal article" date="2020" name="Nat. Food">
        <title>A phased Vanilla planifolia genome enables genetic improvement of flavour and production.</title>
        <authorList>
            <person name="Hasing T."/>
            <person name="Tang H."/>
            <person name="Brym M."/>
            <person name="Khazi F."/>
            <person name="Huang T."/>
            <person name="Chambers A.H."/>
        </authorList>
    </citation>
    <scope>NUCLEOTIDE SEQUENCE [LARGE SCALE GENOMIC DNA]</scope>
    <source>
        <tissue evidence="8">Leaf</tissue>
    </source>
</reference>
<dbReference type="SUPFAM" id="SSF47459">
    <property type="entry name" value="HLH, helix-loop-helix DNA-binding domain"/>
    <property type="match status" value="1"/>
</dbReference>
<dbReference type="Proteomes" id="UP000639772">
    <property type="component" value="Chromosome 6"/>
</dbReference>
<accession>A0A835QV72</accession>
<evidence type="ECO:0000313" key="9">
    <source>
        <dbReference type="Proteomes" id="UP000639772"/>
    </source>
</evidence>
<dbReference type="GO" id="GO:0006879">
    <property type="term" value="P:intracellular iron ion homeostasis"/>
    <property type="evidence" value="ECO:0007669"/>
    <property type="project" value="InterPro"/>
</dbReference>
<dbReference type="EMBL" id="JADCNM010000006">
    <property type="protein sequence ID" value="KAG0477736.1"/>
    <property type="molecule type" value="Genomic_DNA"/>
</dbReference>
<dbReference type="Gene3D" id="4.10.280.10">
    <property type="entry name" value="Helix-loop-helix DNA-binding domain"/>
    <property type="match status" value="1"/>
</dbReference>
<feature type="domain" description="BHLH" evidence="7">
    <location>
        <begin position="66"/>
        <end position="117"/>
    </location>
</feature>
<evidence type="ECO:0000259" key="7">
    <source>
        <dbReference type="PROSITE" id="PS50888"/>
    </source>
</evidence>
<protein>
    <recommendedName>
        <fullName evidence="7">BHLH domain-containing protein</fullName>
    </recommendedName>
</protein>
<evidence type="ECO:0000256" key="3">
    <source>
        <dbReference type="ARBA" id="ARBA00023125"/>
    </source>
</evidence>
<dbReference type="InterPro" id="IPR036638">
    <property type="entry name" value="HLH_DNA-bd_sf"/>
</dbReference>